<dbReference type="Pfam" id="PF09335">
    <property type="entry name" value="VTT_dom"/>
    <property type="match status" value="1"/>
</dbReference>
<comment type="similarity">
    <text evidence="2 7">Belongs to the DedA family.</text>
</comment>
<gene>
    <name evidence="9" type="ORF">FB458_3055</name>
</gene>
<dbReference type="InterPro" id="IPR032816">
    <property type="entry name" value="VTT_dom"/>
</dbReference>
<evidence type="ECO:0000256" key="7">
    <source>
        <dbReference type="RuleBase" id="RU367016"/>
    </source>
</evidence>
<evidence type="ECO:0000256" key="2">
    <source>
        <dbReference type="ARBA" id="ARBA00010792"/>
    </source>
</evidence>
<reference evidence="9 10" key="1">
    <citation type="submission" date="2019-06" db="EMBL/GenBank/DDBJ databases">
        <title>Sequencing the genomes of 1000 actinobacteria strains.</title>
        <authorList>
            <person name="Klenk H.-P."/>
        </authorList>
    </citation>
    <scope>NUCLEOTIDE SEQUENCE [LARGE SCALE GENOMIC DNA]</scope>
    <source>
        <strain evidence="9 10">DSM 18607</strain>
    </source>
</reference>
<feature type="transmembrane region" description="Helical" evidence="7">
    <location>
        <begin position="29"/>
        <end position="48"/>
    </location>
</feature>
<dbReference type="GO" id="GO:0005886">
    <property type="term" value="C:plasma membrane"/>
    <property type="evidence" value="ECO:0007669"/>
    <property type="project" value="UniProtKB-SubCell"/>
</dbReference>
<feature type="transmembrane region" description="Helical" evidence="7">
    <location>
        <begin position="77"/>
        <end position="96"/>
    </location>
</feature>
<dbReference type="PANTHER" id="PTHR30353">
    <property type="entry name" value="INNER MEMBRANE PROTEIN DEDA-RELATED"/>
    <property type="match status" value="1"/>
</dbReference>
<evidence type="ECO:0000256" key="3">
    <source>
        <dbReference type="ARBA" id="ARBA00022475"/>
    </source>
</evidence>
<keyword evidence="10" id="KW-1185">Reference proteome</keyword>
<evidence type="ECO:0000256" key="6">
    <source>
        <dbReference type="ARBA" id="ARBA00023136"/>
    </source>
</evidence>
<name>A0A542E3R5_9MICO</name>
<sequence>MTSPLLAPSLAPTLGPSWLDPNQLFETYGAAFVVIALVIVFVECGLLFPVLPGDSLLFAVGLFIAAGKPHLPSLPVALAAFAVAAFLGNVVGYELGRLLGRRLYERDGRIVKRRYFDQSRAFFDRNGNKALVIGRFVPVVRTYVTLVAGASQMSRRRFFEWSAVGALLWVLVVTLLGYFLGNAFPAIGKNLDAAIVVIVVLSLIPVAIEWWRHRKAVDDAL</sequence>
<evidence type="ECO:0000256" key="4">
    <source>
        <dbReference type="ARBA" id="ARBA00022692"/>
    </source>
</evidence>
<dbReference type="InterPro" id="IPR032818">
    <property type="entry name" value="DedA-like"/>
</dbReference>
<dbReference type="EMBL" id="VFMN01000001">
    <property type="protein sequence ID" value="TQJ09939.1"/>
    <property type="molecule type" value="Genomic_DNA"/>
</dbReference>
<protein>
    <submittedName>
        <fullName evidence="9">Membrane-associated protein</fullName>
    </submittedName>
</protein>
<comment type="subcellular location">
    <subcellularLocation>
        <location evidence="1 7">Cell membrane</location>
        <topology evidence="1 7">Multi-pass membrane protein</topology>
    </subcellularLocation>
</comment>
<evidence type="ECO:0000313" key="9">
    <source>
        <dbReference type="EMBL" id="TQJ09939.1"/>
    </source>
</evidence>
<dbReference type="AlphaFoldDB" id="A0A542E3R5"/>
<evidence type="ECO:0000259" key="8">
    <source>
        <dbReference type="Pfam" id="PF09335"/>
    </source>
</evidence>
<dbReference type="Proteomes" id="UP000317893">
    <property type="component" value="Unassembled WGS sequence"/>
</dbReference>
<organism evidence="9 10">
    <name type="scientific">Lapillicoccus jejuensis</name>
    <dbReference type="NCBI Taxonomy" id="402171"/>
    <lineage>
        <taxon>Bacteria</taxon>
        <taxon>Bacillati</taxon>
        <taxon>Actinomycetota</taxon>
        <taxon>Actinomycetes</taxon>
        <taxon>Micrococcales</taxon>
        <taxon>Intrasporangiaceae</taxon>
        <taxon>Lapillicoccus</taxon>
    </lineage>
</organism>
<keyword evidence="3 7" id="KW-1003">Cell membrane</keyword>
<keyword evidence="6 7" id="KW-0472">Membrane</keyword>
<evidence type="ECO:0000313" key="10">
    <source>
        <dbReference type="Proteomes" id="UP000317893"/>
    </source>
</evidence>
<dbReference type="OrthoDB" id="9813426at2"/>
<comment type="caution">
    <text evidence="9">The sequence shown here is derived from an EMBL/GenBank/DDBJ whole genome shotgun (WGS) entry which is preliminary data.</text>
</comment>
<dbReference type="PANTHER" id="PTHR30353:SF0">
    <property type="entry name" value="TRANSMEMBRANE PROTEIN"/>
    <property type="match status" value="1"/>
</dbReference>
<feature type="transmembrane region" description="Helical" evidence="7">
    <location>
        <begin position="161"/>
        <end position="181"/>
    </location>
</feature>
<evidence type="ECO:0000256" key="5">
    <source>
        <dbReference type="ARBA" id="ARBA00022989"/>
    </source>
</evidence>
<accession>A0A542E3R5</accession>
<proteinExistence type="inferred from homology"/>
<evidence type="ECO:0000256" key="1">
    <source>
        <dbReference type="ARBA" id="ARBA00004651"/>
    </source>
</evidence>
<dbReference type="RefSeq" id="WP_141849227.1">
    <property type="nucleotide sequence ID" value="NZ_BAAAPR010000007.1"/>
</dbReference>
<feature type="domain" description="VTT" evidence="8">
    <location>
        <begin position="51"/>
        <end position="178"/>
    </location>
</feature>
<feature type="transmembrane region" description="Helical" evidence="7">
    <location>
        <begin position="193"/>
        <end position="211"/>
    </location>
</feature>
<keyword evidence="5 7" id="KW-1133">Transmembrane helix</keyword>
<keyword evidence="4 7" id="KW-0812">Transmembrane</keyword>